<name>A0A284SBD1_ARMOS</name>
<accession>A0A284SBD1</accession>
<dbReference type="AlphaFoldDB" id="A0A284SBD1"/>
<protein>
    <submittedName>
        <fullName evidence="1">Uncharacterized protein</fullName>
    </submittedName>
</protein>
<gene>
    <name evidence="1" type="ORF">ARMOST_21854</name>
</gene>
<organism evidence="1 2">
    <name type="scientific">Armillaria ostoyae</name>
    <name type="common">Armillaria root rot fungus</name>
    <dbReference type="NCBI Taxonomy" id="47428"/>
    <lineage>
        <taxon>Eukaryota</taxon>
        <taxon>Fungi</taxon>
        <taxon>Dikarya</taxon>
        <taxon>Basidiomycota</taxon>
        <taxon>Agaricomycotina</taxon>
        <taxon>Agaricomycetes</taxon>
        <taxon>Agaricomycetidae</taxon>
        <taxon>Agaricales</taxon>
        <taxon>Marasmiineae</taxon>
        <taxon>Physalacriaceae</taxon>
        <taxon>Armillaria</taxon>
    </lineage>
</organism>
<keyword evidence="2" id="KW-1185">Reference proteome</keyword>
<dbReference type="EMBL" id="FUEG01000056">
    <property type="protein sequence ID" value="SJL18269.1"/>
    <property type="molecule type" value="Genomic_DNA"/>
</dbReference>
<reference evidence="2" key="1">
    <citation type="journal article" date="2017" name="Nat. Ecol. Evol.">
        <title>Genome expansion and lineage-specific genetic innovations in the forest pathogenic fungi Armillaria.</title>
        <authorList>
            <person name="Sipos G."/>
            <person name="Prasanna A.N."/>
            <person name="Walter M.C."/>
            <person name="O'Connor E."/>
            <person name="Balint B."/>
            <person name="Krizsan K."/>
            <person name="Kiss B."/>
            <person name="Hess J."/>
            <person name="Varga T."/>
            <person name="Slot J."/>
            <person name="Riley R."/>
            <person name="Boka B."/>
            <person name="Rigling D."/>
            <person name="Barry K."/>
            <person name="Lee J."/>
            <person name="Mihaltcheva S."/>
            <person name="LaButti K."/>
            <person name="Lipzen A."/>
            <person name="Waldron R."/>
            <person name="Moloney N.M."/>
            <person name="Sperisen C."/>
            <person name="Kredics L."/>
            <person name="Vagvoelgyi C."/>
            <person name="Patrignani A."/>
            <person name="Fitzpatrick D."/>
            <person name="Nagy I."/>
            <person name="Doyle S."/>
            <person name="Anderson J.B."/>
            <person name="Grigoriev I.V."/>
            <person name="Gueldener U."/>
            <person name="Muensterkoetter M."/>
            <person name="Nagy L.G."/>
        </authorList>
    </citation>
    <scope>NUCLEOTIDE SEQUENCE [LARGE SCALE GENOMIC DNA]</scope>
    <source>
        <strain evidence="2">C18/9</strain>
    </source>
</reference>
<proteinExistence type="predicted"/>
<evidence type="ECO:0000313" key="2">
    <source>
        <dbReference type="Proteomes" id="UP000219338"/>
    </source>
</evidence>
<evidence type="ECO:0000313" key="1">
    <source>
        <dbReference type="EMBL" id="SJL18269.1"/>
    </source>
</evidence>
<dbReference type="Proteomes" id="UP000219338">
    <property type="component" value="Unassembled WGS sequence"/>
</dbReference>
<sequence length="246" mass="26882">MNPSKSSLNIPESYNSFFENLTSSNTANFRPRSQTTSGRLTGINISTLGRSLPRRYDDFFAASNANYRMHSPSLSHLPTLQSPFSEALDQQDVENTPPTPELSVMVDSDASSSSIAHPSPLETDNICAESAIPPAFSQDLLISPSDGSDVLSLIDTNKPSAARDELPKFPHGLSDVEKMSYVLSLLRSSRLAPFDLFLHTLDPTQETTAGYRQKIYKDPRAYLSTSIVLFYVRCRAEAALAGQSGA</sequence>